<keyword evidence="1" id="KW-0830">Ubiquinone</keyword>
<dbReference type="GO" id="GO:0008168">
    <property type="term" value="F:methyltransferase activity"/>
    <property type="evidence" value="ECO:0007669"/>
    <property type="project" value="UniProtKB-KW"/>
</dbReference>
<dbReference type="AlphaFoldDB" id="A0A0P0Z1V3"/>
<dbReference type="GO" id="GO:0032259">
    <property type="term" value="P:methylation"/>
    <property type="evidence" value="ECO:0007669"/>
    <property type="project" value="UniProtKB-KW"/>
</dbReference>
<protein>
    <submittedName>
        <fullName evidence="1">3-demethylubiquinone-9 3-methyltransferase</fullName>
    </submittedName>
</protein>
<name>A0A0P0Z1V3_9HYPH</name>
<proteinExistence type="predicted"/>
<keyword evidence="1" id="KW-0808">Transferase</keyword>
<dbReference type="EMBL" id="LC066376">
    <property type="protein sequence ID" value="BAT27877.1"/>
    <property type="molecule type" value="Genomic_DNA"/>
</dbReference>
<sequence>MDGRGFAAPADELVRLAGHGRYDDGDVVAGIDLALDVPRDVPDPIDISDGSAAELEYETRHGTVKNLG</sequence>
<organism evidence="1">
    <name type="scientific">Aureimonas frigidaquae</name>
    <dbReference type="NCBI Taxonomy" id="424757"/>
    <lineage>
        <taxon>Bacteria</taxon>
        <taxon>Pseudomonadati</taxon>
        <taxon>Pseudomonadota</taxon>
        <taxon>Alphaproteobacteria</taxon>
        <taxon>Hyphomicrobiales</taxon>
        <taxon>Aurantimonadaceae</taxon>
        <taxon>Aureimonas</taxon>
    </lineage>
</organism>
<accession>A0A0P0Z1V3</accession>
<keyword evidence="1" id="KW-0489">Methyltransferase</keyword>
<reference evidence="1" key="1">
    <citation type="journal article" date="2015" name="Proc. Natl. Acad. Sci. U.S.A.">
        <title>Bacterial clade with the ribosomal RNA operon on a small plasmid rather than the chromosome.</title>
        <authorList>
            <person name="Anda M."/>
            <person name="Ohtsubo Y."/>
            <person name="Okubo T."/>
            <person name="Sugawara M."/>
            <person name="Nagata Y."/>
            <person name="Tsuda M."/>
            <person name="Minamisawa K."/>
            <person name="Mitsui H."/>
        </authorList>
    </citation>
    <scope>NUCLEOTIDE SEQUENCE</scope>
    <source>
        <strain evidence="1">JCM 14755</strain>
    </source>
</reference>
<evidence type="ECO:0000313" key="1">
    <source>
        <dbReference type="EMBL" id="BAT27877.1"/>
    </source>
</evidence>